<proteinExistence type="predicted"/>
<dbReference type="InterPro" id="IPR013216">
    <property type="entry name" value="Methyltransf_11"/>
</dbReference>
<dbReference type="InterPro" id="IPR029063">
    <property type="entry name" value="SAM-dependent_MTases_sf"/>
</dbReference>
<dbReference type="SUPFAM" id="SSF53335">
    <property type="entry name" value="S-adenosyl-L-methionine-dependent methyltransferases"/>
    <property type="match status" value="1"/>
</dbReference>
<dbReference type="AlphaFoldDB" id="F7XZX7"/>
<dbReference type="EMBL" id="CP002279">
    <property type="protein sequence ID" value="AEH88191.1"/>
    <property type="molecule type" value="Genomic_DNA"/>
</dbReference>
<dbReference type="CDD" id="cd02440">
    <property type="entry name" value="AdoMet_MTases"/>
    <property type="match status" value="1"/>
</dbReference>
<sequence length="948" mass="105122">MSAKLWSVPPLWRGETVFILAGGASVLGQDLSALAGSHVIAINSAWRTYPHADVLFFADSRWWTKFHPDFAGLIVTTCEWSDKRIRNLKKIAPGKGLAESPDRLALQTTSVTGAINLAVHFGAARIVLLGVDGQIVQGRRHHHDEAYPWPLVKGCFDKHAAEFKAIAPSLAKLGVEVINANPNSAIDVWPKLSFGDVVSMLQRLPLKPSLVVMSMYGMGDCIHERAVVRELMKTNDVELQTYYTSMFHDLEAEGLRVTMVDRPNLPPRIRDAGNAAQPVSRAQAAPAKLRPHDIKIGYDHAQTKRHGTLLDGMFGSVGMQVPERPDFSLPVKPEWRDRARKLVQEAVNAEGANREAKESSMAKPWMIYRPIVINATWPCPSRSPDPEAYAALYRSIKDRFFTVSVCDLTQKGEEIVGEEQDADLKLHRGEADFETLAGLFAEAALVFGNAGFTPIMAQAVGTPNICVYGGNESYRFTNVCGAHLAPTLPIEPVKPCECFDRHHKCDKTIDLAKAVPLVETFAIEHGATPRILVFGTTYVDTPDKAKLAEQWQALHEDLNPGAHLLLVDSASPEWWCEDGSPKPDDTMPGCQIYSFPDNIGHLARGGKDGWGRAFCKGLEMAIDGQYDYVVHIEGDSLFSKPVLPIIRKMMAGGVPAASVPVAGTKRNEHGWVETGLMFFSVDYLWQTKFIERYDWWNRTRSPTPEKVIFDLIGEDLRMLPLKAERGDRGQITAENAAGLDWITHCAPEALDAFVEFAMPPEPVEAETPAAPDVPLVKLNFGCGTNKLDGWQNFDAEIDITRPLPFPENHADFIYAEHVVEHVDYTQALKFFAECRRVLKPGGVIRICVPSLENIRLRGDQAYFDFTRKWGPSADMRGAMHAIIFAHGHKAIWSQGLLEACLYFAGFEDVVPAEQHCSSHAGLIDVEGHHRVIGEKFNWIESAIAEGRK</sequence>
<dbReference type="Gene3D" id="3.40.50.150">
    <property type="entry name" value="Vaccinia Virus protein VP39"/>
    <property type="match status" value="1"/>
</dbReference>
<feature type="domain" description="Methyltransferase type 11" evidence="1">
    <location>
        <begin position="798"/>
        <end position="844"/>
    </location>
</feature>
<dbReference type="GO" id="GO:0032259">
    <property type="term" value="P:methylation"/>
    <property type="evidence" value="ECO:0007669"/>
    <property type="project" value="UniProtKB-KW"/>
</dbReference>
<dbReference type="GO" id="GO:0008757">
    <property type="term" value="F:S-adenosylmethionine-dependent methyltransferase activity"/>
    <property type="evidence" value="ECO:0007669"/>
    <property type="project" value="InterPro"/>
</dbReference>
<keyword evidence="2" id="KW-0808">Transferase</keyword>
<accession>F7XZX7</accession>
<evidence type="ECO:0000313" key="3">
    <source>
        <dbReference type="Proteomes" id="UP000001623"/>
    </source>
</evidence>
<reference evidence="2 3" key="1">
    <citation type="submission" date="2010-10" db="EMBL/GenBank/DDBJ databases">
        <title>Complete sequence of Mesorhizobium opportunistum WSM2075.</title>
        <authorList>
            <consortium name="US DOE Joint Genome Institute"/>
            <person name="Lucas S."/>
            <person name="Copeland A."/>
            <person name="Lapidus A."/>
            <person name="Cheng J.-F."/>
            <person name="Bruce D."/>
            <person name="Goodwin L."/>
            <person name="Pitluck S."/>
            <person name="Chertkov O."/>
            <person name="Misra M."/>
            <person name="Detter J.C."/>
            <person name="Han C."/>
            <person name="Tapia R."/>
            <person name="Land M."/>
            <person name="Hauser L."/>
            <person name="Kyrpides N."/>
            <person name="Ovchinnikova G."/>
            <person name="Mavrommatis K.M."/>
            <person name="Tiwari R.P."/>
            <person name="Howieson J.G."/>
            <person name="O'Hara G.W."/>
            <person name="Nandasena K.G."/>
            <person name="Woyke T."/>
        </authorList>
    </citation>
    <scope>NUCLEOTIDE SEQUENCE [LARGE SCALE GENOMIC DNA]</scope>
    <source>
        <strain evidence="3">LMG 24607 / HAMBI 3007 / WSM2075</strain>
    </source>
</reference>
<organism evidence="2 3">
    <name type="scientific">Mesorhizobium opportunistum (strain LMG 24607 / HAMBI 3007 / WSM2075)</name>
    <dbReference type="NCBI Taxonomy" id="536019"/>
    <lineage>
        <taxon>Bacteria</taxon>
        <taxon>Pseudomonadati</taxon>
        <taxon>Pseudomonadota</taxon>
        <taxon>Alphaproteobacteria</taxon>
        <taxon>Hyphomicrobiales</taxon>
        <taxon>Phyllobacteriaceae</taxon>
        <taxon>Mesorhizobium</taxon>
    </lineage>
</organism>
<dbReference type="HOGENOM" id="CLU_310325_0_0_5"/>
<dbReference type="eggNOG" id="COG4627">
    <property type="taxonomic scope" value="Bacteria"/>
</dbReference>
<dbReference type="SUPFAM" id="SSF53756">
    <property type="entry name" value="UDP-Glycosyltransferase/glycogen phosphorylase"/>
    <property type="match status" value="1"/>
</dbReference>
<evidence type="ECO:0000259" key="1">
    <source>
        <dbReference type="Pfam" id="PF08241"/>
    </source>
</evidence>
<keyword evidence="2" id="KW-0489">Methyltransferase</keyword>
<name>F7XZX7_MESOW</name>
<dbReference type="STRING" id="536019.Mesop_3750"/>
<dbReference type="Gene3D" id="3.40.50.2000">
    <property type="entry name" value="Glycogen Phosphorylase B"/>
    <property type="match status" value="1"/>
</dbReference>
<dbReference type="Pfam" id="PF08241">
    <property type="entry name" value="Methyltransf_11"/>
    <property type="match status" value="1"/>
</dbReference>
<dbReference type="KEGG" id="mop:Mesop_3750"/>
<protein>
    <submittedName>
        <fullName evidence="2">Methyltransferase type 11</fullName>
    </submittedName>
</protein>
<dbReference type="Proteomes" id="UP000001623">
    <property type="component" value="Chromosome"/>
</dbReference>
<gene>
    <name evidence="2" type="ordered locus">Mesop_3750</name>
</gene>
<dbReference type="RefSeq" id="WP_013894875.1">
    <property type="nucleotide sequence ID" value="NC_015675.1"/>
</dbReference>
<evidence type="ECO:0000313" key="2">
    <source>
        <dbReference type="EMBL" id="AEH88191.1"/>
    </source>
</evidence>